<dbReference type="EMBL" id="JAQOWY010000732">
    <property type="protein sequence ID" value="KAK1839006.1"/>
    <property type="molecule type" value="Genomic_DNA"/>
</dbReference>
<feature type="region of interest" description="Disordered" evidence="1">
    <location>
        <begin position="1"/>
        <end position="34"/>
    </location>
</feature>
<dbReference type="Proteomes" id="UP001243330">
    <property type="component" value="Unassembled WGS sequence"/>
</dbReference>
<feature type="compositionally biased region" description="Basic and acidic residues" evidence="1">
    <location>
        <begin position="89"/>
        <end position="101"/>
    </location>
</feature>
<gene>
    <name evidence="2" type="ORF">CCHR01_18369</name>
</gene>
<name>A0AAD9A071_9PEZI</name>
<reference evidence="2" key="1">
    <citation type="submission" date="2023-01" db="EMBL/GenBank/DDBJ databases">
        <title>Colletotrichum chrysophilum M932 genome sequence.</title>
        <authorList>
            <person name="Baroncelli R."/>
        </authorList>
    </citation>
    <scope>NUCLEOTIDE SEQUENCE</scope>
    <source>
        <strain evidence="2">M932</strain>
    </source>
</reference>
<comment type="caution">
    <text evidence="2">The sequence shown here is derived from an EMBL/GenBank/DDBJ whole genome shotgun (WGS) entry which is preliminary data.</text>
</comment>
<feature type="region of interest" description="Disordered" evidence="1">
    <location>
        <begin position="80"/>
        <end position="101"/>
    </location>
</feature>
<keyword evidence="3" id="KW-1185">Reference proteome</keyword>
<evidence type="ECO:0000256" key="1">
    <source>
        <dbReference type="SAM" id="MobiDB-lite"/>
    </source>
</evidence>
<organism evidence="2 3">
    <name type="scientific">Colletotrichum chrysophilum</name>
    <dbReference type="NCBI Taxonomy" id="1836956"/>
    <lineage>
        <taxon>Eukaryota</taxon>
        <taxon>Fungi</taxon>
        <taxon>Dikarya</taxon>
        <taxon>Ascomycota</taxon>
        <taxon>Pezizomycotina</taxon>
        <taxon>Sordariomycetes</taxon>
        <taxon>Hypocreomycetidae</taxon>
        <taxon>Glomerellales</taxon>
        <taxon>Glomerellaceae</taxon>
        <taxon>Colletotrichum</taxon>
        <taxon>Colletotrichum gloeosporioides species complex</taxon>
    </lineage>
</organism>
<accession>A0AAD9A071</accession>
<feature type="compositionally biased region" description="Low complexity" evidence="1">
    <location>
        <begin position="14"/>
        <end position="32"/>
    </location>
</feature>
<sequence>MCRGKSRQRSAMGATASVQASRSSSRRPPTAADRMSVRFEMWDVGWEADEPVGGKSKRGGWIQTEGSIETVWNNSIWKSKSKWKPAWKPRPEAAENKETDG</sequence>
<evidence type="ECO:0000313" key="2">
    <source>
        <dbReference type="EMBL" id="KAK1839006.1"/>
    </source>
</evidence>
<protein>
    <submittedName>
        <fullName evidence="2">Uncharacterized protein</fullName>
    </submittedName>
</protein>
<evidence type="ECO:0000313" key="3">
    <source>
        <dbReference type="Proteomes" id="UP001243330"/>
    </source>
</evidence>
<dbReference type="AlphaFoldDB" id="A0AAD9A071"/>
<proteinExistence type="predicted"/>